<feature type="non-terminal residue" evidence="1">
    <location>
        <position position="476"/>
    </location>
</feature>
<gene>
    <name evidence="2" type="primary">Abcg4</name>
</gene>
<feature type="non-terminal residue" evidence="1">
    <location>
        <position position="1"/>
    </location>
</feature>
<reference evidence="1" key="6">
    <citation type="journal article" date="2002" name="Nature">
        <title>Analysis of the mouse transcriptome based on functional annotation of 60,770 full-length cDNAs.</title>
        <authorList>
            <consortium name="The FANTOM Consortium and the RIKEN Genome Exploration Research Group Phase I and II Team"/>
        </authorList>
    </citation>
    <scope>NUCLEOTIDE SEQUENCE</scope>
    <source>
        <strain evidence="1">C57BL/6J</strain>
        <tissue evidence="1">Olfactory brain</tissue>
    </source>
</reference>
<organism evidence="1">
    <name type="scientific">Mus musculus</name>
    <name type="common">Mouse</name>
    <dbReference type="NCBI Taxonomy" id="10090"/>
    <lineage>
        <taxon>Eukaryota</taxon>
        <taxon>Metazoa</taxon>
        <taxon>Chordata</taxon>
        <taxon>Craniata</taxon>
        <taxon>Vertebrata</taxon>
        <taxon>Euteleostomi</taxon>
        <taxon>Mammalia</taxon>
        <taxon>Eutheria</taxon>
        <taxon>Euarchontoglires</taxon>
        <taxon>Glires</taxon>
        <taxon>Rodentia</taxon>
        <taxon>Myomorpha</taxon>
        <taxon>Muroidea</taxon>
        <taxon>Muridae</taxon>
        <taxon>Murinae</taxon>
        <taxon>Mus</taxon>
        <taxon>Mus</taxon>
    </lineage>
</organism>
<protein>
    <submittedName>
        <fullName evidence="1">Uncharacterized protein</fullName>
    </submittedName>
</protein>
<dbReference type="EMBL" id="AK018283">
    <property type="protein sequence ID" value="BAB31147.1"/>
    <property type="molecule type" value="mRNA"/>
</dbReference>
<reference evidence="1" key="5">
    <citation type="journal article" date="2001" name="Nature">
        <title>Functional annotation of a full-length mouse cDNA collection.</title>
        <authorList>
            <consortium name="The RIKEN Genome Exploration Research Group Phase II Team and the FANTOM Consortium"/>
        </authorList>
    </citation>
    <scope>NUCLEOTIDE SEQUENCE</scope>
    <source>
        <strain evidence="1">C57BL/6J</strain>
        <tissue evidence="1">Olfactory brain</tissue>
    </source>
</reference>
<proteinExistence type="evidence at transcript level"/>
<reference evidence="1" key="4">
    <citation type="submission" date="2000-07" db="EMBL/GenBank/DDBJ databases">
        <authorList>
            <person name="Adachi J."/>
            <person name="Aizawa K."/>
            <person name="Akahira S."/>
            <person name="Akimura T."/>
            <person name="Arai A."/>
            <person name="Aono H."/>
            <person name="Arakawa T."/>
            <person name="Bono H."/>
            <person name="Carninci P."/>
            <person name="Fukuda S."/>
            <person name="Fukunishi Y."/>
            <person name="Furuno M."/>
            <person name="Hanagaki T."/>
            <person name="Hara A."/>
            <person name="Hayatsu N."/>
            <person name="Hiramoto K."/>
            <person name="Hiraoka T."/>
            <person name="Hori F."/>
            <person name="Imotani K."/>
            <person name="Ishii Y."/>
            <person name="Itoh M."/>
            <person name="Izawa M."/>
            <person name="Kasukawa T."/>
            <person name="Kato H."/>
            <person name="Kawai J."/>
            <person name="Kojima Y."/>
            <person name="Konno H."/>
            <person name="Kouda M."/>
            <person name="Koya S."/>
            <person name="Kurihara C."/>
            <person name="Matsuyama T."/>
            <person name="Miyazaki A."/>
            <person name="Nishi K."/>
            <person name="Nomura K."/>
            <person name="Numazaki R."/>
            <person name="Ohno M."/>
            <person name="Okazaki Y."/>
            <person name="Okido T."/>
            <person name="Owa C."/>
            <person name="Saito H."/>
            <person name="Saito R."/>
            <person name="Sakai C."/>
            <person name="Sakai K."/>
            <person name="Sano H."/>
            <person name="Sasaki D."/>
            <person name="Shibata K."/>
            <person name="Shibata Y."/>
            <person name="Shinagawa A."/>
            <person name="Shiraki T."/>
            <person name="Sogabe Y."/>
            <person name="Suzuki H."/>
            <person name="Tagami M."/>
            <person name="Tagawa A."/>
            <person name="Takahashi F."/>
            <person name="Tanaka T."/>
            <person name="Tejima Y."/>
            <person name="Toya T."/>
            <person name="Yamamura T."/>
            <person name="Yasunishi A."/>
            <person name="Yoshida K."/>
            <person name="Yoshino M."/>
            <person name="Muramatsu M."/>
            <person name="Hayashizaki Y."/>
        </authorList>
    </citation>
    <scope>NUCLEOTIDE SEQUENCE</scope>
    <source>
        <strain evidence="1">C57BL/6J</strain>
        <tissue evidence="1">Olfactory brain</tissue>
    </source>
</reference>
<name>Q9CU34_MOUSE</name>
<dbReference type="AGR" id="MGI:1890594"/>
<accession>Q9CU34</accession>
<evidence type="ECO:0000313" key="2">
    <source>
        <dbReference type="MGI" id="MGI:1890594"/>
    </source>
</evidence>
<reference evidence="1" key="3">
    <citation type="journal article" date="2000" name="Genome Res.">
        <title>RIKEN integrated sequence analysis (RISA) system--384-format sequencing pipeline with 384 multicapillary sequencer.</title>
        <authorList>
            <person name="Shibata K."/>
            <person name="Itoh M."/>
            <person name="Aizawa K."/>
            <person name="Nagaoka S."/>
            <person name="Sasaki N."/>
            <person name="Carninci P."/>
            <person name="Konno H."/>
            <person name="Akiyama J."/>
            <person name="Nishi K."/>
            <person name="Kitsunai T."/>
            <person name="Tashiro H."/>
            <person name="Itoh M."/>
            <person name="Sumi N."/>
            <person name="Ishii Y."/>
            <person name="Nakamura S."/>
            <person name="Hazama M."/>
            <person name="Nishine T."/>
            <person name="Harada A."/>
            <person name="Yamamoto R."/>
            <person name="Matsumoto H."/>
            <person name="Sakaguchi S."/>
            <person name="Ikegami T."/>
            <person name="Kashiwagi K."/>
            <person name="Fujiwake S."/>
            <person name="Inoue K."/>
            <person name="Togawa Y."/>
            <person name="Izawa M."/>
            <person name="Ohara E."/>
            <person name="Watahiki M."/>
            <person name="Yoneda Y."/>
            <person name="Ishikawa T."/>
            <person name="Ozawa K."/>
            <person name="Tanaka T."/>
            <person name="Matsuura S."/>
            <person name="Kawai J."/>
            <person name="Okazaki Y."/>
            <person name="Muramatsu M."/>
            <person name="Inoue Y."/>
            <person name="Kira A."/>
            <person name="Hayashizaki Y."/>
        </authorList>
    </citation>
    <scope>NUCLEOTIDE SEQUENCE</scope>
    <source>
        <strain evidence="1">C57BL/6J</strain>
        <tissue evidence="1">Olfactory brain</tissue>
    </source>
</reference>
<reference evidence="1" key="2">
    <citation type="journal article" date="2000" name="Genome Res.">
        <title>Normalization and subtraction of cap-trapper-selected cDNAs to prepare full-length cDNA libraries for rapid discovery of new genes.</title>
        <authorList>
            <person name="Carninci P."/>
            <person name="Shibata Y."/>
            <person name="Hayatsu N."/>
            <person name="Sugahara Y."/>
            <person name="Shibata K."/>
            <person name="Itoh M."/>
            <person name="Konno H."/>
            <person name="Okazaki Y."/>
            <person name="Muramatsu M."/>
            <person name="Hayashizaki Y."/>
        </authorList>
    </citation>
    <scope>NUCLEOTIDE SEQUENCE</scope>
    <source>
        <strain evidence="1">C57BL/6J</strain>
        <tissue evidence="1">Olfactory brain</tissue>
    </source>
</reference>
<dbReference type="AlphaFoldDB" id="Q9CU34"/>
<sequence>FWAGRPQFQPFGAVLNLYLGIGCWCSCPPLPRLLLRLAGCGLCLPVSAPEVGLQPSRQGQESSQVDAVGSFFPTVSNTCMQRLLGGCCPPLRKAPSSVVCLGAPRSLGLDLQVIRLTPLWGPRHTLLSGWSPRAGPWVGSPGSPIMDIEWSKEGLWKLPPLSLSLPTPTLANLDYLLGQKPGFLSGPPLPILEIGESIGCPGPFPKPSVWIDLNITSAIMSVSLSHRPQDLENALYSGGVRREAPILLPCCSWGSVPQAPFLSRITSQAHKGRQAISALHRHHPLWLRGRVAVAGSSPNVLLQNPTLEAKNETGVTQYDSRLGRCLSPSLPSLLSPGWRWPSGGQNPTSTRMGIAGLGHCSPMALLLCPKLTLTHLPLLQLPAAHSNFCSHVFIFRSAAGSWTSERRGLDIRWQTHLSIFLVGPGSSYIWFLLLQDSFPSPCAHSSVSAPASSHYTETSCICGISPIINKTYIYTV</sequence>
<reference evidence="1" key="8">
    <citation type="journal article" date="2005" name="Science">
        <title>Antisense Transcription in the Mammalian Transcriptome.</title>
        <authorList>
            <consortium name="RIKEN Genome Exploration Research Group and Genome Science Group (Genome Network Project Core Group) and the FANTOM Consortium"/>
        </authorList>
    </citation>
    <scope>NUCLEOTIDE SEQUENCE</scope>
    <source>
        <strain evidence="1">C57BL/6J</strain>
        <tissue evidence="1">Olfactory brain</tissue>
    </source>
</reference>
<reference evidence="1" key="1">
    <citation type="journal article" date="1999" name="Methods Enzymol.">
        <title>High-efficiency full-length cDNA cloning.</title>
        <authorList>
            <person name="Carninci P."/>
            <person name="Hayashizaki Y."/>
        </authorList>
    </citation>
    <scope>NUCLEOTIDE SEQUENCE</scope>
    <source>
        <strain evidence="1">C57BL/6J</strain>
        <tissue evidence="1">Olfactory brain</tissue>
    </source>
</reference>
<dbReference type="MGI" id="MGI:1890594">
    <property type="gene designation" value="Abcg4"/>
</dbReference>
<reference evidence="1" key="7">
    <citation type="journal article" date="2005" name="Science">
        <title>The Transcriptional Landscape of the Mammalian Genome.</title>
        <authorList>
            <consortium name="The FANTOM Consortium"/>
            <consortium name="Riken Genome Exploration Research Group and Genome Science Group (Genome Network Project Core Group)"/>
        </authorList>
    </citation>
    <scope>NUCLEOTIDE SEQUENCE</scope>
    <source>
        <strain evidence="1">C57BL/6J</strain>
        <tissue evidence="1">Olfactory brain</tissue>
    </source>
</reference>
<evidence type="ECO:0000313" key="1">
    <source>
        <dbReference type="EMBL" id="BAB31147.1"/>
    </source>
</evidence>